<dbReference type="Gene3D" id="3.50.50.60">
    <property type="entry name" value="FAD/NAD(P)-binding domain"/>
    <property type="match status" value="2"/>
</dbReference>
<name>A0ABN2X080_9ACTN</name>
<dbReference type="Proteomes" id="UP001500016">
    <property type="component" value="Unassembled WGS sequence"/>
</dbReference>
<keyword evidence="7" id="KW-1185">Reference proteome</keyword>
<comment type="caution">
    <text evidence="6">The sequence shown here is derived from an EMBL/GenBank/DDBJ whole genome shotgun (WGS) entry which is preliminary data.</text>
</comment>
<dbReference type="InterPro" id="IPR050097">
    <property type="entry name" value="Ferredoxin-NADP_redctase_2"/>
</dbReference>
<gene>
    <name evidence="6" type="ORF">GCM10009801_76690</name>
</gene>
<reference evidence="6 7" key="1">
    <citation type="journal article" date="2019" name="Int. J. Syst. Evol. Microbiol.">
        <title>The Global Catalogue of Microorganisms (GCM) 10K type strain sequencing project: providing services to taxonomists for standard genome sequencing and annotation.</title>
        <authorList>
            <consortium name="The Broad Institute Genomics Platform"/>
            <consortium name="The Broad Institute Genome Sequencing Center for Infectious Disease"/>
            <person name="Wu L."/>
            <person name="Ma J."/>
        </authorList>
    </citation>
    <scope>NUCLEOTIDE SEQUENCE [LARGE SCALE GENOMIC DNA]</scope>
    <source>
        <strain evidence="6 7">JCM 15478</strain>
    </source>
</reference>
<evidence type="ECO:0000256" key="1">
    <source>
        <dbReference type="ARBA" id="ARBA00022630"/>
    </source>
</evidence>
<keyword evidence="2" id="KW-0560">Oxidoreductase</keyword>
<dbReference type="PANTHER" id="PTHR48105">
    <property type="entry name" value="THIOREDOXIN REDUCTASE 1-RELATED-RELATED"/>
    <property type="match status" value="1"/>
</dbReference>
<dbReference type="RefSeq" id="WP_344535159.1">
    <property type="nucleotide sequence ID" value="NZ_BAAAPE010000028.1"/>
</dbReference>
<sequence>MTHTRESAAQDTYDVAVIGGGAAGLGAALTLGRARRAVLVVDGGEPRNAPADGIHAYLGQEGTPPAELLATGRAEVRRYGGRFLDGTVASAERDGAGFRVVLADGRAVRGARLLVATGLTDELPPVPGLAEGWGTDVLHCPYCHGWEVRDQAVGVLSTGPLAVQQALLWRQWSEDVTLFLHTGPEPDDEEYEQLAARGIAVVDGTVEGLERTESRERTGPGERTERDGGRLSGVRLDGGTVVACRALVVAPRFAVRAGFLAPLGLEPVEAEREGVVIGTHLPADATGRTPVDGVWAAGNAADPLGQVISAAAAASRAGAALNADLVAEETRRAVEARAALAPAGS</sequence>
<evidence type="ECO:0000313" key="7">
    <source>
        <dbReference type="Proteomes" id="UP001500016"/>
    </source>
</evidence>
<feature type="domain" description="FAD/NAD(P)-binding" evidence="5">
    <location>
        <begin position="13"/>
        <end position="315"/>
    </location>
</feature>
<keyword evidence="1" id="KW-0285">Flavoprotein</keyword>
<dbReference type="SUPFAM" id="SSF51905">
    <property type="entry name" value="FAD/NAD(P)-binding domain"/>
    <property type="match status" value="1"/>
</dbReference>
<dbReference type="Pfam" id="PF07992">
    <property type="entry name" value="Pyr_redox_2"/>
    <property type="match status" value="1"/>
</dbReference>
<dbReference type="EMBL" id="BAAAPE010000028">
    <property type="protein sequence ID" value="GAA2102553.1"/>
    <property type="molecule type" value="Genomic_DNA"/>
</dbReference>
<organism evidence="6 7">
    <name type="scientific">Streptomyces albiaxialis</name>
    <dbReference type="NCBI Taxonomy" id="329523"/>
    <lineage>
        <taxon>Bacteria</taxon>
        <taxon>Bacillati</taxon>
        <taxon>Actinomycetota</taxon>
        <taxon>Actinomycetes</taxon>
        <taxon>Kitasatosporales</taxon>
        <taxon>Streptomycetaceae</taxon>
        <taxon>Streptomyces</taxon>
    </lineage>
</organism>
<evidence type="ECO:0000256" key="4">
    <source>
        <dbReference type="SAM" id="MobiDB-lite"/>
    </source>
</evidence>
<evidence type="ECO:0000256" key="2">
    <source>
        <dbReference type="ARBA" id="ARBA00023002"/>
    </source>
</evidence>
<comment type="catalytic activity">
    <reaction evidence="3">
        <text>[thioredoxin]-dithiol + NADP(+) = [thioredoxin]-disulfide + NADPH + H(+)</text>
        <dbReference type="Rhea" id="RHEA:20345"/>
        <dbReference type="Rhea" id="RHEA-COMP:10698"/>
        <dbReference type="Rhea" id="RHEA-COMP:10700"/>
        <dbReference type="ChEBI" id="CHEBI:15378"/>
        <dbReference type="ChEBI" id="CHEBI:29950"/>
        <dbReference type="ChEBI" id="CHEBI:50058"/>
        <dbReference type="ChEBI" id="CHEBI:57783"/>
        <dbReference type="ChEBI" id="CHEBI:58349"/>
        <dbReference type="EC" id="1.8.1.9"/>
    </reaction>
</comment>
<evidence type="ECO:0000256" key="3">
    <source>
        <dbReference type="ARBA" id="ARBA00048132"/>
    </source>
</evidence>
<evidence type="ECO:0000259" key="5">
    <source>
        <dbReference type="Pfam" id="PF07992"/>
    </source>
</evidence>
<feature type="compositionally biased region" description="Basic and acidic residues" evidence="4">
    <location>
        <begin position="208"/>
        <end position="229"/>
    </location>
</feature>
<dbReference type="PRINTS" id="PR00469">
    <property type="entry name" value="PNDRDTASEII"/>
</dbReference>
<feature type="region of interest" description="Disordered" evidence="4">
    <location>
        <begin position="207"/>
        <end position="232"/>
    </location>
</feature>
<dbReference type="InterPro" id="IPR036188">
    <property type="entry name" value="FAD/NAD-bd_sf"/>
</dbReference>
<protein>
    <submittedName>
        <fullName evidence="6">NAD(P)/FAD-dependent oxidoreductase</fullName>
    </submittedName>
</protein>
<dbReference type="PRINTS" id="PR00368">
    <property type="entry name" value="FADPNR"/>
</dbReference>
<proteinExistence type="predicted"/>
<accession>A0ABN2X080</accession>
<evidence type="ECO:0000313" key="6">
    <source>
        <dbReference type="EMBL" id="GAA2102553.1"/>
    </source>
</evidence>
<dbReference type="InterPro" id="IPR023753">
    <property type="entry name" value="FAD/NAD-binding_dom"/>
</dbReference>